<evidence type="ECO:0000259" key="3">
    <source>
        <dbReference type="PROSITE" id="PS50977"/>
    </source>
</evidence>
<keyword evidence="1 2" id="KW-0238">DNA-binding</keyword>
<dbReference type="InterPro" id="IPR009057">
    <property type="entry name" value="Homeodomain-like_sf"/>
</dbReference>
<dbReference type="STRING" id="1884381.SAMN05518846_11419"/>
<evidence type="ECO:0000256" key="1">
    <source>
        <dbReference type="ARBA" id="ARBA00023125"/>
    </source>
</evidence>
<dbReference type="AlphaFoldDB" id="A0A1I3ZVY5"/>
<feature type="domain" description="HTH tetR-type" evidence="3">
    <location>
        <begin position="84"/>
        <end position="144"/>
    </location>
</feature>
<sequence length="219" mass="25447">MIEPPPAFCISENTYFIPITQPLRLISVTLFHSDISMMAMVFGLEIPAFVHIIRAIGYFQATNTSLHSVVLSSHRRFVSTKCVMRTRQMLRDALVELIHEQGYEKITVQDIAKRATQNRATFYLHYRDKLDLLEQSSQEILLDLVESMNLSYSKEETFDIHSEQPHDNFVYLFEHISQNAKLYKVFLSEKDMPYTSKYMATQLLRVAILGPYADNPFIK</sequence>
<dbReference type="Gene3D" id="1.10.357.10">
    <property type="entry name" value="Tetracycline Repressor, domain 2"/>
    <property type="match status" value="1"/>
</dbReference>
<dbReference type="Proteomes" id="UP000198915">
    <property type="component" value="Unassembled WGS sequence"/>
</dbReference>
<dbReference type="SUPFAM" id="SSF46689">
    <property type="entry name" value="Homeodomain-like"/>
    <property type="match status" value="1"/>
</dbReference>
<proteinExistence type="predicted"/>
<dbReference type="PANTHER" id="PTHR43479:SF7">
    <property type="entry name" value="TETR-FAMILY TRANSCRIPTIONAL REGULATOR"/>
    <property type="match status" value="1"/>
</dbReference>
<evidence type="ECO:0000256" key="2">
    <source>
        <dbReference type="PROSITE-ProRule" id="PRU00335"/>
    </source>
</evidence>
<organism evidence="4 5">
    <name type="scientific">Brevibacillus centrosporus</name>
    <dbReference type="NCBI Taxonomy" id="54910"/>
    <lineage>
        <taxon>Bacteria</taxon>
        <taxon>Bacillati</taxon>
        <taxon>Bacillota</taxon>
        <taxon>Bacilli</taxon>
        <taxon>Bacillales</taxon>
        <taxon>Paenibacillaceae</taxon>
        <taxon>Brevibacillus</taxon>
    </lineage>
</organism>
<name>A0A1I3ZVY5_9BACL</name>
<dbReference type="PANTHER" id="PTHR43479">
    <property type="entry name" value="ACREF/ENVCD OPERON REPRESSOR-RELATED"/>
    <property type="match status" value="1"/>
</dbReference>
<dbReference type="Pfam" id="PF00440">
    <property type="entry name" value="TetR_N"/>
    <property type="match status" value="1"/>
</dbReference>
<reference evidence="5" key="1">
    <citation type="submission" date="2016-10" db="EMBL/GenBank/DDBJ databases">
        <authorList>
            <person name="Varghese N."/>
            <person name="Submissions S."/>
        </authorList>
    </citation>
    <scope>NUCLEOTIDE SEQUENCE [LARGE SCALE GENOMIC DNA]</scope>
    <source>
        <strain evidence="5">OK042</strain>
    </source>
</reference>
<dbReference type="RefSeq" id="WP_309599985.1">
    <property type="nucleotide sequence ID" value="NZ_FORT01000014.1"/>
</dbReference>
<feature type="DNA-binding region" description="H-T-H motif" evidence="2">
    <location>
        <begin position="107"/>
        <end position="126"/>
    </location>
</feature>
<gene>
    <name evidence="4" type="ORF">SAMN05518846_11419</name>
</gene>
<evidence type="ECO:0000313" key="5">
    <source>
        <dbReference type="Proteomes" id="UP000198915"/>
    </source>
</evidence>
<accession>A0A1I3ZVY5</accession>
<dbReference type="PRINTS" id="PR00455">
    <property type="entry name" value="HTHTETR"/>
</dbReference>
<dbReference type="PROSITE" id="PS50977">
    <property type="entry name" value="HTH_TETR_2"/>
    <property type="match status" value="1"/>
</dbReference>
<dbReference type="InterPro" id="IPR001647">
    <property type="entry name" value="HTH_TetR"/>
</dbReference>
<dbReference type="InterPro" id="IPR050624">
    <property type="entry name" value="HTH-type_Tx_Regulator"/>
</dbReference>
<keyword evidence="5" id="KW-1185">Reference proteome</keyword>
<protein>
    <submittedName>
        <fullName evidence="4">Transcriptional regulator, TetR family</fullName>
    </submittedName>
</protein>
<dbReference type="GO" id="GO:0003677">
    <property type="term" value="F:DNA binding"/>
    <property type="evidence" value="ECO:0007669"/>
    <property type="project" value="UniProtKB-UniRule"/>
</dbReference>
<evidence type="ECO:0000313" key="4">
    <source>
        <dbReference type="EMBL" id="SFK48060.1"/>
    </source>
</evidence>
<dbReference type="EMBL" id="FORT01000014">
    <property type="protein sequence ID" value="SFK48060.1"/>
    <property type="molecule type" value="Genomic_DNA"/>
</dbReference>